<reference evidence="1 2" key="1">
    <citation type="submission" date="2019-09" db="EMBL/GenBank/DDBJ databases">
        <authorList>
            <person name="Chandra G."/>
            <person name="Truman W A."/>
        </authorList>
    </citation>
    <scope>NUCLEOTIDE SEQUENCE [LARGE SCALE GENOMIC DNA]</scope>
    <source>
        <strain evidence="1">PS691</strain>
    </source>
</reference>
<dbReference type="EMBL" id="CABVHQ010000009">
    <property type="protein sequence ID" value="VVN83864.1"/>
    <property type="molecule type" value="Genomic_DNA"/>
</dbReference>
<evidence type="ECO:0000313" key="1">
    <source>
        <dbReference type="EMBL" id="VVN83864.1"/>
    </source>
</evidence>
<dbReference type="NCBIfam" id="NF040717">
    <property type="entry name" value="BcsR_only"/>
    <property type="match status" value="1"/>
</dbReference>
<name>A0A5E7B558_PSEFL</name>
<dbReference type="Pfam" id="PF10945">
    <property type="entry name" value="CBP_BcsR"/>
    <property type="match status" value="1"/>
</dbReference>
<dbReference type="OrthoDB" id="6988851at2"/>
<dbReference type="InterPro" id="IPR024487">
    <property type="entry name" value="CBP_BcsR"/>
</dbReference>
<protein>
    <recommendedName>
        <fullName evidence="3">Cellulose biosynthesis protein BcsR</fullName>
    </recommendedName>
</protein>
<gene>
    <name evidence="1" type="ORF">PS691_01307</name>
</gene>
<sequence length="79" mass="8830">MATLPSALQMSALAHARNGRADDIARLKLELELPDLEYVDISAELELRRALQRWPLLAELESAALPLKTQLKAPQKVRT</sequence>
<proteinExistence type="predicted"/>
<evidence type="ECO:0000313" key="2">
    <source>
        <dbReference type="Proteomes" id="UP000337909"/>
    </source>
</evidence>
<dbReference type="RefSeq" id="WP_150641377.1">
    <property type="nucleotide sequence ID" value="NZ_CABVHQ010000009.1"/>
</dbReference>
<organism evidence="1 2">
    <name type="scientific">Pseudomonas fluorescens</name>
    <dbReference type="NCBI Taxonomy" id="294"/>
    <lineage>
        <taxon>Bacteria</taxon>
        <taxon>Pseudomonadati</taxon>
        <taxon>Pseudomonadota</taxon>
        <taxon>Gammaproteobacteria</taxon>
        <taxon>Pseudomonadales</taxon>
        <taxon>Pseudomonadaceae</taxon>
        <taxon>Pseudomonas</taxon>
    </lineage>
</organism>
<accession>A0A5E7B558</accession>
<dbReference type="Proteomes" id="UP000337909">
    <property type="component" value="Unassembled WGS sequence"/>
</dbReference>
<evidence type="ECO:0008006" key="3">
    <source>
        <dbReference type="Google" id="ProtNLM"/>
    </source>
</evidence>
<dbReference type="AlphaFoldDB" id="A0A5E7B558"/>